<gene>
    <name evidence="4" type="ORF">FM101_03565</name>
</gene>
<dbReference type="InterPro" id="IPR000914">
    <property type="entry name" value="SBP_5_dom"/>
</dbReference>
<dbReference type="GO" id="GO:0042597">
    <property type="term" value="C:periplasmic space"/>
    <property type="evidence" value="ECO:0007669"/>
    <property type="project" value="UniProtKB-ARBA"/>
</dbReference>
<accession>A0A1R4FEP2</accession>
<dbReference type="AlphaFoldDB" id="A0A1R4FEP2"/>
<dbReference type="PIRSF" id="PIRSF002741">
    <property type="entry name" value="MppA"/>
    <property type="match status" value="1"/>
</dbReference>
<dbReference type="PANTHER" id="PTHR30290">
    <property type="entry name" value="PERIPLASMIC BINDING COMPONENT OF ABC TRANSPORTER"/>
    <property type="match status" value="1"/>
</dbReference>
<name>A0A1R4FEP2_9MICC</name>
<reference evidence="4 5" key="1">
    <citation type="submission" date="2017-02" db="EMBL/GenBank/DDBJ databases">
        <authorList>
            <person name="Peterson S.W."/>
        </authorList>
    </citation>
    <scope>NUCLEOTIDE SEQUENCE [LARGE SCALE GENOMIC DNA]</scope>
    <source>
        <strain evidence="4 5">B Ar 00.02</strain>
    </source>
</reference>
<feature type="signal peptide" evidence="2">
    <location>
        <begin position="1"/>
        <end position="26"/>
    </location>
</feature>
<keyword evidence="5" id="KW-1185">Reference proteome</keyword>
<dbReference type="Gene3D" id="3.90.76.10">
    <property type="entry name" value="Dipeptide-binding Protein, Domain 1"/>
    <property type="match status" value="1"/>
</dbReference>
<sequence>MKMNKILAVAATASVFALSACGGANNGDGSDGADQSAAKQPAAGVAPNTDPLPQPEVGQLYNNPQERDAVKDGGTLTLSIGEIPPNFNGFNIDGNTVYTTNIDNWTSPTLWNFTESGEASPDKDYLLSAELVSEDPETVKYVLNPDAKWNNGDQITWKAFETTWKTQSGKSDKYNPAATDGYENIESVKKGENEKEAIVTFKKSFYPYETLFGNLEHPKNLDAKFYKTGWVNDPHNELRAGPYKVGDHSKTELTLVPNPEWWGEKPKLDKVVYKQMESSASINAFQNGEIDATGVGTADRLAQIKDMEDVQLRRGFDSSVAVYTFGQDSPLFENDYARKAFSLSTDRKQLQEIAYKGLDWEEPLPGSEVLYPWMPTYTDNLDGFEYDVDAAKKLMEDNGWTMNGDGYYAKDGKVAEFKYVNFGDDPISDARARAQQSMSKKAGLKMEIDNKKSADFSKTVTSGAFDVIIMRWSQGDPYGYAWACQLYCSDSESNFSGVGSDEVDKMMKEVTTVADQDEALKLANEAETKALAQFGTLPLSNGPDMSAVKKGLANYGPSGWLVEEPENVGWEK</sequence>
<organism evidence="4 5">
    <name type="scientific">Arthrobacter rhombi</name>
    <dbReference type="NCBI Taxonomy" id="71253"/>
    <lineage>
        <taxon>Bacteria</taxon>
        <taxon>Bacillati</taxon>
        <taxon>Actinomycetota</taxon>
        <taxon>Actinomycetes</taxon>
        <taxon>Micrococcales</taxon>
        <taxon>Micrococcaceae</taxon>
        <taxon>Arthrobacter</taxon>
    </lineage>
</organism>
<keyword evidence="2" id="KW-0732">Signal</keyword>
<dbReference type="GO" id="GO:0043190">
    <property type="term" value="C:ATP-binding cassette (ABC) transporter complex"/>
    <property type="evidence" value="ECO:0007669"/>
    <property type="project" value="InterPro"/>
</dbReference>
<proteinExistence type="predicted"/>
<dbReference type="RefSeq" id="WP_179204213.1">
    <property type="nucleotide sequence ID" value="NZ_FUHW01000016.1"/>
</dbReference>
<dbReference type="Gene3D" id="3.10.105.10">
    <property type="entry name" value="Dipeptide-binding Protein, Domain 3"/>
    <property type="match status" value="1"/>
</dbReference>
<dbReference type="SUPFAM" id="SSF53850">
    <property type="entry name" value="Periplasmic binding protein-like II"/>
    <property type="match status" value="1"/>
</dbReference>
<dbReference type="PANTHER" id="PTHR30290:SF65">
    <property type="entry name" value="MONOACYL PHOSPHATIDYLINOSITOL TETRAMANNOSIDE-BINDING PROTEIN LPQW-RELATED"/>
    <property type="match status" value="1"/>
</dbReference>
<feature type="chain" id="PRO_5039295025" evidence="2">
    <location>
        <begin position="27"/>
        <end position="572"/>
    </location>
</feature>
<dbReference type="CDD" id="cd08501">
    <property type="entry name" value="PBP2_Lpqw"/>
    <property type="match status" value="1"/>
</dbReference>
<evidence type="ECO:0000259" key="3">
    <source>
        <dbReference type="Pfam" id="PF00496"/>
    </source>
</evidence>
<feature type="region of interest" description="Disordered" evidence="1">
    <location>
        <begin position="27"/>
        <end position="60"/>
    </location>
</feature>
<dbReference type="InterPro" id="IPR039424">
    <property type="entry name" value="SBP_5"/>
</dbReference>
<evidence type="ECO:0000313" key="5">
    <source>
        <dbReference type="Proteomes" id="UP000195913"/>
    </source>
</evidence>
<dbReference type="Gene3D" id="3.40.190.10">
    <property type="entry name" value="Periplasmic binding protein-like II"/>
    <property type="match status" value="1"/>
</dbReference>
<dbReference type="Pfam" id="PF00496">
    <property type="entry name" value="SBP_bac_5"/>
    <property type="match status" value="1"/>
</dbReference>
<dbReference type="GO" id="GO:1904680">
    <property type="term" value="F:peptide transmembrane transporter activity"/>
    <property type="evidence" value="ECO:0007669"/>
    <property type="project" value="TreeGrafter"/>
</dbReference>
<dbReference type="EMBL" id="FUHW01000016">
    <property type="protein sequence ID" value="SJM54337.1"/>
    <property type="molecule type" value="Genomic_DNA"/>
</dbReference>
<evidence type="ECO:0000313" key="4">
    <source>
        <dbReference type="EMBL" id="SJM54337.1"/>
    </source>
</evidence>
<protein>
    <submittedName>
        <fullName evidence="4">Oligopeptide ABC transporter, periplasmic oligopeptide-binding protein OppA (TC 3.A.1.5.1)</fullName>
    </submittedName>
</protein>
<feature type="domain" description="Solute-binding protein family 5" evidence="3">
    <location>
        <begin position="131"/>
        <end position="486"/>
    </location>
</feature>
<evidence type="ECO:0000256" key="2">
    <source>
        <dbReference type="SAM" id="SignalP"/>
    </source>
</evidence>
<dbReference type="PROSITE" id="PS51257">
    <property type="entry name" value="PROKAR_LIPOPROTEIN"/>
    <property type="match status" value="1"/>
</dbReference>
<dbReference type="Proteomes" id="UP000195913">
    <property type="component" value="Unassembled WGS sequence"/>
</dbReference>
<evidence type="ECO:0000256" key="1">
    <source>
        <dbReference type="SAM" id="MobiDB-lite"/>
    </source>
</evidence>
<dbReference type="GO" id="GO:0015833">
    <property type="term" value="P:peptide transport"/>
    <property type="evidence" value="ECO:0007669"/>
    <property type="project" value="TreeGrafter"/>
</dbReference>
<dbReference type="InterPro" id="IPR030678">
    <property type="entry name" value="Peptide/Ni-bd"/>
</dbReference>